<feature type="domain" description="Sm" evidence="2">
    <location>
        <begin position="118"/>
        <end position="229"/>
    </location>
</feature>
<comment type="caution">
    <text evidence="3">The sequence shown here is derived from an EMBL/GenBank/DDBJ whole genome shotgun (WGS) entry which is preliminary data.</text>
</comment>
<evidence type="ECO:0000313" key="4">
    <source>
        <dbReference type="Proteomes" id="UP000466442"/>
    </source>
</evidence>
<dbReference type="AlphaFoldDB" id="A0A8S9X8Y0"/>
<dbReference type="GO" id="GO:0006398">
    <property type="term" value="P:mRNA 3'-end processing by stem-loop binding and cleavage"/>
    <property type="evidence" value="ECO:0007669"/>
    <property type="project" value="TreeGrafter"/>
</dbReference>
<dbReference type="Proteomes" id="UP000466442">
    <property type="component" value="Linkage Group LG9"/>
</dbReference>
<dbReference type="Pfam" id="PF01423">
    <property type="entry name" value="LSM"/>
    <property type="match status" value="1"/>
</dbReference>
<sequence length="232" mass="26289">MSGSGGSDDGKAQRTRKSRFDQPEDEEKKRQEKLDPASSNFDPLRALYTSTSVLLDPKAPVYDNLGKYESVMAGTATKVAVSKRSEKRVEFEDLPVRDLTDTYDNVMKWMREIDGPMKAIRVCMEKKARVKVFTRSASGVRGHVTGYITAFDKIWNLAVEDAVEVWTRKKKRKTLPKSGASLEIPQDTQRLRMTAPAIKVTPLPNKQEQCERKIDKLLLRGEHIVIISVVDY</sequence>
<proteinExistence type="predicted"/>
<dbReference type="PANTHER" id="PTHR21415">
    <property type="entry name" value="U7 SNRNA-ASSOCIATED SM-LIKE PROTEIN LSM11"/>
    <property type="match status" value="1"/>
</dbReference>
<dbReference type="Gene3D" id="2.30.30.100">
    <property type="match status" value="1"/>
</dbReference>
<dbReference type="SMART" id="SM00651">
    <property type="entry name" value="Sm"/>
    <property type="match status" value="1"/>
</dbReference>
<organism evidence="3 4">
    <name type="scientific">Apolygus lucorum</name>
    <name type="common">Small green plant bug</name>
    <name type="synonym">Lygocoris lucorum</name>
    <dbReference type="NCBI Taxonomy" id="248454"/>
    <lineage>
        <taxon>Eukaryota</taxon>
        <taxon>Metazoa</taxon>
        <taxon>Ecdysozoa</taxon>
        <taxon>Arthropoda</taxon>
        <taxon>Hexapoda</taxon>
        <taxon>Insecta</taxon>
        <taxon>Pterygota</taxon>
        <taxon>Neoptera</taxon>
        <taxon>Paraneoptera</taxon>
        <taxon>Hemiptera</taxon>
        <taxon>Heteroptera</taxon>
        <taxon>Panheteroptera</taxon>
        <taxon>Cimicomorpha</taxon>
        <taxon>Miridae</taxon>
        <taxon>Mirini</taxon>
        <taxon>Apolygus</taxon>
    </lineage>
</organism>
<dbReference type="SUPFAM" id="SSF50182">
    <property type="entry name" value="Sm-like ribonucleoproteins"/>
    <property type="match status" value="1"/>
</dbReference>
<evidence type="ECO:0000313" key="3">
    <source>
        <dbReference type="EMBL" id="KAF6204761.1"/>
    </source>
</evidence>
<reference evidence="3" key="1">
    <citation type="journal article" date="2021" name="Mol. Ecol. Resour.">
        <title>Apolygus lucorum genome provides insights into omnivorousness and mesophyll feeding.</title>
        <authorList>
            <person name="Liu Y."/>
            <person name="Liu H."/>
            <person name="Wang H."/>
            <person name="Huang T."/>
            <person name="Liu B."/>
            <person name="Yang B."/>
            <person name="Yin L."/>
            <person name="Li B."/>
            <person name="Zhang Y."/>
            <person name="Zhang S."/>
            <person name="Jiang F."/>
            <person name="Zhang X."/>
            <person name="Ren Y."/>
            <person name="Wang B."/>
            <person name="Wang S."/>
            <person name="Lu Y."/>
            <person name="Wu K."/>
            <person name="Fan W."/>
            <person name="Wang G."/>
        </authorList>
    </citation>
    <scope>NUCLEOTIDE SEQUENCE</scope>
    <source>
        <strain evidence="3">12Hb</strain>
    </source>
</reference>
<dbReference type="InterPro" id="IPR010920">
    <property type="entry name" value="LSM_dom_sf"/>
</dbReference>
<protein>
    <recommendedName>
        <fullName evidence="2">Sm domain-containing protein</fullName>
    </recommendedName>
</protein>
<dbReference type="GO" id="GO:0005683">
    <property type="term" value="C:U7 snRNP"/>
    <property type="evidence" value="ECO:0007669"/>
    <property type="project" value="TreeGrafter"/>
</dbReference>
<accession>A0A8S9X8Y0</accession>
<dbReference type="EMBL" id="WIXP02000009">
    <property type="protein sequence ID" value="KAF6204761.1"/>
    <property type="molecule type" value="Genomic_DNA"/>
</dbReference>
<dbReference type="InterPro" id="IPR001163">
    <property type="entry name" value="Sm_dom_euk/arc"/>
</dbReference>
<evidence type="ECO:0000259" key="2">
    <source>
        <dbReference type="SMART" id="SM00651"/>
    </source>
</evidence>
<name>A0A8S9X8Y0_APOLU</name>
<dbReference type="OrthoDB" id="10002367at2759"/>
<dbReference type="PANTHER" id="PTHR21415:SF1">
    <property type="entry name" value="U7 SNRNA-ASSOCIATED SM-LIKE PROTEIN LSM11"/>
    <property type="match status" value="1"/>
</dbReference>
<keyword evidence="4" id="KW-1185">Reference proteome</keyword>
<dbReference type="InterPro" id="IPR039267">
    <property type="entry name" value="Lsm11"/>
</dbReference>
<evidence type="ECO:0000256" key="1">
    <source>
        <dbReference type="SAM" id="MobiDB-lite"/>
    </source>
</evidence>
<feature type="region of interest" description="Disordered" evidence="1">
    <location>
        <begin position="1"/>
        <end position="42"/>
    </location>
</feature>
<feature type="compositionally biased region" description="Basic and acidic residues" evidence="1">
    <location>
        <begin position="8"/>
        <end position="35"/>
    </location>
</feature>
<gene>
    <name evidence="3" type="ORF">GE061_018923</name>
</gene>
<dbReference type="GO" id="GO:0071209">
    <property type="term" value="F:U7 snRNA binding"/>
    <property type="evidence" value="ECO:0007669"/>
    <property type="project" value="InterPro"/>
</dbReference>